<evidence type="ECO:0000313" key="2">
    <source>
        <dbReference type="EMBL" id="CVK89443.1"/>
    </source>
</evidence>
<evidence type="ECO:0000256" key="1">
    <source>
        <dbReference type="SAM" id="MobiDB-lite"/>
    </source>
</evidence>
<dbReference type="Proteomes" id="UP000184255">
    <property type="component" value="Unassembled WGS sequence"/>
</dbReference>
<accession>A0A1L7SZV4</accession>
<protein>
    <submittedName>
        <fullName evidence="2">Uncharacterized protein</fullName>
    </submittedName>
</protein>
<feature type="region of interest" description="Disordered" evidence="1">
    <location>
        <begin position="1"/>
        <end position="38"/>
    </location>
</feature>
<dbReference type="EMBL" id="FCQH01000003">
    <property type="protein sequence ID" value="CVK89443.1"/>
    <property type="molecule type" value="Genomic_DNA"/>
</dbReference>
<evidence type="ECO:0000313" key="3">
    <source>
        <dbReference type="Proteomes" id="UP000184255"/>
    </source>
</evidence>
<comment type="caution">
    <text evidence="2">The sequence shown here is derived from an EMBL/GenBank/DDBJ whole genome shotgun (WGS) entry which is preliminary data.</text>
</comment>
<dbReference type="RefSeq" id="XP_041679802.1">
    <property type="nucleotide sequence ID" value="XM_041828994.1"/>
</dbReference>
<sequence>MSTTTKTPTVGRMRQGQGTETGARRRPGTRPYQLASTPRAKCEIQRGVHCGSSCIFFRRRSTTAIPFHSQDRRTQDPLTQSRQNGDFKPSEGGFGGITELWINERGQGAATTAAQAGAERSLLCGAHCSM</sequence>
<name>A0A1L7SZV4_FUSMA</name>
<dbReference type="AlphaFoldDB" id="A0A1L7SZV4"/>
<reference evidence="3" key="1">
    <citation type="journal article" date="2016" name="Genome Biol. Evol.">
        <title>Comparative 'omics' of the Fusarium fujikuroi species complex highlights differences in genetic potential and metabolite synthesis.</title>
        <authorList>
            <person name="Niehaus E.-M."/>
            <person name="Muensterkoetter M."/>
            <person name="Proctor R.H."/>
            <person name="Brown D.W."/>
            <person name="Sharon A."/>
            <person name="Idan Y."/>
            <person name="Oren-Young L."/>
            <person name="Sieber C.M."/>
            <person name="Novak O."/>
            <person name="Pencik A."/>
            <person name="Tarkowska D."/>
            <person name="Hromadova K."/>
            <person name="Freeman S."/>
            <person name="Maymon M."/>
            <person name="Elazar M."/>
            <person name="Youssef S.A."/>
            <person name="El-Shabrawy E.S.M."/>
            <person name="Shalaby A.B.A."/>
            <person name="Houterman P."/>
            <person name="Brock N.L."/>
            <person name="Burkhardt I."/>
            <person name="Tsavkelova E.A."/>
            <person name="Dickschat J.S."/>
            <person name="Galuszka P."/>
            <person name="Gueldener U."/>
            <person name="Tudzynski B."/>
        </authorList>
    </citation>
    <scope>NUCLEOTIDE SEQUENCE [LARGE SCALE GENOMIC DNA]</scope>
    <source>
        <strain evidence="3">MRC7560</strain>
    </source>
</reference>
<gene>
    <name evidence="2" type="ORF">FMAN_04311</name>
</gene>
<proteinExistence type="predicted"/>
<organism evidence="2 3">
    <name type="scientific">Fusarium mangiferae</name>
    <name type="common">Mango malformation disease fungus</name>
    <dbReference type="NCBI Taxonomy" id="192010"/>
    <lineage>
        <taxon>Eukaryota</taxon>
        <taxon>Fungi</taxon>
        <taxon>Dikarya</taxon>
        <taxon>Ascomycota</taxon>
        <taxon>Pezizomycotina</taxon>
        <taxon>Sordariomycetes</taxon>
        <taxon>Hypocreomycetidae</taxon>
        <taxon>Hypocreales</taxon>
        <taxon>Nectriaceae</taxon>
        <taxon>Fusarium</taxon>
        <taxon>Fusarium fujikuroi species complex</taxon>
    </lineage>
</organism>
<feature type="region of interest" description="Disordered" evidence="1">
    <location>
        <begin position="66"/>
        <end position="96"/>
    </location>
</feature>
<dbReference type="GeneID" id="65083581"/>
<dbReference type="VEuPathDB" id="FungiDB:FMAN_04311"/>
<keyword evidence="3" id="KW-1185">Reference proteome</keyword>